<reference evidence="1" key="1">
    <citation type="journal article" date="2010" name="Antimicrob. Agents Chemother.">
        <title>Staphylococcal cassette chromosome mec-like element in Macrococcus caseolyticus.</title>
        <authorList>
            <person name="Tsubakishita S."/>
            <person name="Kuwahara-Arai K."/>
            <person name="Baba T."/>
            <person name="Hiramatsu K."/>
        </authorList>
    </citation>
    <scope>NUCLEOTIDE SEQUENCE</scope>
    <source>
        <strain evidence="1">JCSC7096</strain>
    </source>
</reference>
<dbReference type="Gene3D" id="3.30.870.10">
    <property type="entry name" value="Endonuclease Chain A"/>
    <property type="match status" value="1"/>
</dbReference>
<proteinExistence type="predicted"/>
<name>D4AH25_9STAP</name>
<dbReference type="AlphaFoldDB" id="D4AH25"/>
<organism evidence="1">
    <name type="scientific">Macrococcoides caseolyticum</name>
    <dbReference type="NCBI Taxonomy" id="69966"/>
    <lineage>
        <taxon>Bacteria</taxon>
        <taxon>Bacillati</taxon>
        <taxon>Bacillota</taxon>
        <taxon>Bacilli</taxon>
        <taxon>Bacillales</taxon>
        <taxon>Staphylococcaceae</taxon>
        <taxon>Macrococcoides</taxon>
    </lineage>
</organism>
<evidence type="ECO:0000313" key="1">
    <source>
        <dbReference type="EMBL" id="BAI83354.1"/>
    </source>
</evidence>
<dbReference type="SUPFAM" id="SSF56024">
    <property type="entry name" value="Phospholipase D/nuclease"/>
    <property type="match status" value="1"/>
</dbReference>
<accession>D4AH25</accession>
<dbReference type="EMBL" id="AB498756">
    <property type="protein sequence ID" value="BAI83354.1"/>
    <property type="molecule type" value="Genomic_DNA"/>
</dbReference>
<sequence>MLILINEKRMKYMTKISTSLQGLNNYDNHLDVIKSIIEMNDAKKVILSTAFINEKGVSLLEESINKFNKKITVFVGARNGVTTYQGISKLLDLNVEIHLIDTGLNHRIHHQKLYIAYNQDKYILNCGSANLTTGGLLNNIEVSVTVEGKLPDDNIDSLLETFNTLNSNYPKNIINIKSHEDIRTAFKNGQLEDESIKREIIKGTASSTKNNSLIPKMNLPKFDTAKKYTLKSKQNKLKSDNTSITNKNTIILSHDTIITKEIWHSKPLTPRDLNIKVNNANTNSTGSMLLKKGQYDIDQRRYFRHEAFRSLTWTKRVDKEYFEDAEAKFRILIEGIDYGSVILRLKHDARTDTKTYLQKQGMTHLHWGDAKPLISKPQLLGKEMKIFSVSGKNDEFLIEIKDLF</sequence>
<protein>
    <submittedName>
        <fullName evidence="1">Uncharacterized protein</fullName>
    </submittedName>
</protein>